<name>A0ABS2BL66_9NEIS</name>
<dbReference type="RefSeq" id="WP_203538608.1">
    <property type="nucleotide sequence ID" value="NZ_JAESND010000005.1"/>
</dbReference>
<dbReference type="Proteomes" id="UP000809431">
    <property type="component" value="Unassembled WGS sequence"/>
</dbReference>
<evidence type="ECO:0000313" key="1">
    <source>
        <dbReference type="EMBL" id="MBM3116357.1"/>
    </source>
</evidence>
<accession>A0ABS2BL66</accession>
<evidence type="ECO:0000313" key="2">
    <source>
        <dbReference type="Proteomes" id="UP000809431"/>
    </source>
</evidence>
<comment type="caution">
    <text evidence="1">The sequence shown here is derived from an EMBL/GenBank/DDBJ whole genome shotgun (WGS) entry which is preliminary data.</text>
</comment>
<reference evidence="1 2" key="1">
    <citation type="submission" date="2021-01" db="EMBL/GenBank/DDBJ databases">
        <title>Draft Genome Sequence and Polyhydroxyalkanoate Biosynthetic Potential of Jeongeupia naejangsanensis Type Strain DSM 24253.</title>
        <authorList>
            <person name="Turrini P."/>
            <person name="Artuso I."/>
            <person name="Lugli G.A."/>
            <person name="Frangipani E."/>
            <person name="Ventura M."/>
            <person name="Visca P."/>
        </authorList>
    </citation>
    <scope>NUCLEOTIDE SEQUENCE [LARGE SCALE GENOMIC DNA]</scope>
    <source>
        <strain evidence="1 2">DSM 24253</strain>
    </source>
</reference>
<proteinExistence type="predicted"/>
<sequence length="288" mass="32879">MDTKEKLARIQEIVQALLDSYKELEPKAPTSPVDTYFLKKIEEWASKIFGISGGYEAEFLQMYKHRTLKGRSLLEGHADVTVGDASAWEAKSIQLKNTIQDHSAVSRMISEAINQLAGERGETPRVDDRLVVDMSICNNDNTWPLGAHTLGSMTMDEFQTATRNKLFKLITEHQPHNPQGASGRGMSYQTIQKRLTDVQTPTTQLSQIPNTRFPKSTQLATYTINHVQGSTTYQKVIHFTIKIRYKYGFPIRHLGTNGWEYRYLKLAVFNSWRSGNTLHTELAKQYFF</sequence>
<organism evidence="1 2">
    <name type="scientific">Jeongeupia naejangsanensis</name>
    <dbReference type="NCBI Taxonomy" id="613195"/>
    <lineage>
        <taxon>Bacteria</taxon>
        <taxon>Pseudomonadati</taxon>
        <taxon>Pseudomonadota</taxon>
        <taxon>Betaproteobacteria</taxon>
        <taxon>Neisseriales</taxon>
        <taxon>Chitinibacteraceae</taxon>
        <taxon>Jeongeupia</taxon>
    </lineage>
</organism>
<gene>
    <name evidence="1" type="ORF">JMJ54_10985</name>
</gene>
<keyword evidence="2" id="KW-1185">Reference proteome</keyword>
<dbReference type="EMBL" id="JAESND010000005">
    <property type="protein sequence ID" value="MBM3116357.1"/>
    <property type="molecule type" value="Genomic_DNA"/>
</dbReference>
<protein>
    <submittedName>
        <fullName evidence="1">Uncharacterized protein</fullName>
    </submittedName>
</protein>